<comment type="caution">
    <text evidence="3">The sequence shown here is derived from an EMBL/GenBank/DDBJ whole genome shotgun (WGS) entry which is preliminary data.</text>
</comment>
<name>A0A8T1GK23_9STRA</name>
<dbReference type="AlphaFoldDB" id="A0A8T1GK23"/>
<keyword evidence="2" id="KW-1133">Transmembrane helix</keyword>
<evidence type="ECO:0000313" key="3">
    <source>
        <dbReference type="EMBL" id="KAG2993000.1"/>
    </source>
</evidence>
<keyword evidence="2" id="KW-0812">Transmembrane</keyword>
<evidence type="ECO:0000313" key="4">
    <source>
        <dbReference type="Proteomes" id="UP000697107"/>
    </source>
</evidence>
<feature type="transmembrane region" description="Helical" evidence="2">
    <location>
        <begin position="104"/>
        <end position="125"/>
    </location>
</feature>
<proteinExistence type="predicted"/>
<gene>
    <name evidence="3" type="ORF">PC118_g4254</name>
</gene>
<dbReference type="Proteomes" id="UP000697107">
    <property type="component" value="Unassembled WGS sequence"/>
</dbReference>
<reference evidence="3" key="1">
    <citation type="submission" date="2018-10" db="EMBL/GenBank/DDBJ databases">
        <title>Effector identification in a new, highly contiguous assembly of the strawberry crown rot pathogen Phytophthora cactorum.</title>
        <authorList>
            <person name="Armitage A.D."/>
            <person name="Nellist C.F."/>
            <person name="Bates H."/>
            <person name="Vickerstaff R.J."/>
            <person name="Harrison R.J."/>
        </authorList>
    </citation>
    <scope>NUCLEOTIDE SEQUENCE</scope>
    <source>
        <strain evidence="3">P415</strain>
    </source>
</reference>
<evidence type="ECO:0000256" key="1">
    <source>
        <dbReference type="SAM" id="MobiDB-lite"/>
    </source>
</evidence>
<dbReference type="VEuPathDB" id="FungiDB:PC110_g9918"/>
<feature type="region of interest" description="Disordered" evidence="1">
    <location>
        <begin position="8"/>
        <end position="34"/>
    </location>
</feature>
<organism evidence="3 4">
    <name type="scientific">Phytophthora cactorum</name>
    <dbReference type="NCBI Taxonomy" id="29920"/>
    <lineage>
        <taxon>Eukaryota</taxon>
        <taxon>Sar</taxon>
        <taxon>Stramenopiles</taxon>
        <taxon>Oomycota</taxon>
        <taxon>Peronosporomycetes</taxon>
        <taxon>Peronosporales</taxon>
        <taxon>Peronosporaceae</taxon>
        <taxon>Phytophthora</taxon>
    </lineage>
</organism>
<accession>A0A8T1GK23</accession>
<evidence type="ECO:0000256" key="2">
    <source>
        <dbReference type="SAM" id="Phobius"/>
    </source>
</evidence>
<dbReference type="EMBL" id="RCML01000078">
    <property type="protein sequence ID" value="KAG2993000.1"/>
    <property type="molecule type" value="Genomic_DNA"/>
</dbReference>
<keyword evidence="2" id="KW-0472">Membrane</keyword>
<sequence length="142" mass="15422">MMSVIYVKGRRDSYDEPTTPQDCPDGDLLTPNGSNGYTPREGSLVLVETPIGCVALTNCRLCRATKNKDNQFLINCAVIQETNPGSARRLCTADNAEDPMPRNFTTIALSCVGGMALVVAIIGLAHSKFCRRDNTVLLMRLA</sequence>
<protein>
    <submittedName>
        <fullName evidence="3">Uncharacterized protein</fullName>
    </submittedName>
</protein>